<dbReference type="GO" id="GO:0034213">
    <property type="term" value="P:quinolinate catabolic process"/>
    <property type="evidence" value="ECO:0007669"/>
    <property type="project" value="TreeGrafter"/>
</dbReference>
<name>A0A3S4EXX6_MORMO</name>
<organism evidence="8 9">
    <name type="scientific">Morganella morganii</name>
    <name type="common">Proteus morganii</name>
    <dbReference type="NCBI Taxonomy" id="582"/>
    <lineage>
        <taxon>Bacteria</taxon>
        <taxon>Pseudomonadati</taxon>
        <taxon>Pseudomonadota</taxon>
        <taxon>Gammaproteobacteria</taxon>
        <taxon>Enterobacterales</taxon>
        <taxon>Morganellaceae</taxon>
        <taxon>Morganella</taxon>
    </lineage>
</organism>
<dbReference type="GO" id="GO:0004514">
    <property type="term" value="F:nicotinate-nucleotide diphosphorylase (carboxylating) activity"/>
    <property type="evidence" value="ECO:0007669"/>
    <property type="project" value="InterPro"/>
</dbReference>
<dbReference type="InterPro" id="IPR013785">
    <property type="entry name" value="Aldolase_TIM"/>
</dbReference>
<feature type="domain" description="Quinolinate phosphoribosyl transferase C-terminal" evidence="6">
    <location>
        <begin position="106"/>
        <end position="276"/>
    </location>
</feature>
<dbReference type="InterPro" id="IPR036068">
    <property type="entry name" value="Nicotinate_pribotase-like_C"/>
</dbReference>
<protein>
    <recommendedName>
        <fullName evidence="2">Putative pyrophosphorylase ModD</fullName>
    </recommendedName>
</protein>
<dbReference type="SUPFAM" id="SSF51690">
    <property type="entry name" value="Nicotinate/Quinolinate PRTase C-terminal domain-like"/>
    <property type="match status" value="1"/>
</dbReference>
<evidence type="ECO:0000259" key="6">
    <source>
        <dbReference type="Pfam" id="PF01729"/>
    </source>
</evidence>
<dbReference type="Pfam" id="PF02749">
    <property type="entry name" value="QRPTase_N"/>
    <property type="match status" value="1"/>
</dbReference>
<dbReference type="GO" id="GO:0009435">
    <property type="term" value="P:NAD+ biosynthetic process"/>
    <property type="evidence" value="ECO:0007669"/>
    <property type="project" value="InterPro"/>
</dbReference>
<dbReference type="FunFam" id="3.20.20.70:FF:000030">
    <property type="entry name" value="Nicotinate-nucleotide pyrophosphorylase, carboxylating"/>
    <property type="match status" value="1"/>
</dbReference>
<dbReference type="EMBL" id="PKLF01000014">
    <property type="protein sequence ID" value="MBE8613780.1"/>
    <property type="molecule type" value="Genomic_DNA"/>
</dbReference>
<dbReference type="InterPro" id="IPR022412">
    <property type="entry name" value="Quinolinate_PRibosylTrfase_N"/>
</dbReference>
<feature type="domain" description="Quinolinate phosphoribosyl transferase N-terminal" evidence="7">
    <location>
        <begin position="21"/>
        <end position="104"/>
    </location>
</feature>
<dbReference type="PIRSF" id="PIRSF006250">
    <property type="entry name" value="NadC_ModD"/>
    <property type="match status" value="1"/>
</dbReference>
<comment type="similarity">
    <text evidence="1 5">Belongs to the NadC/ModD family.</text>
</comment>
<dbReference type="InterPro" id="IPR002638">
    <property type="entry name" value="Quinolinate_PRibosylTrfase_C"/>
</dbReference>
<reference evidence="8" key="1">
    <citation type="submission" date="2017-12" db="EMBL/GenBank/DDBJ databases">
        <title>Genome sequencing and analysis.</title>
        <authorList>
            <person name="Huang Y.-T."/>
        </authorList>
    </citation>
    <scope>NUCLEOTIDE SEQUENCE</scope>
    <source>
        <strain evidence="8">VGH116</strain>
    </source>
</reference>
<evidence type="ECO:0000313" key="9">
    <source>
        <dbReference type="Proteomes" id="UP000650477"/>
    </source>
</evidence>
<dbReference type="PANTHER" id="PTHR32179:SF4">
    <property type="entry name" value="PYROPHOSPHORYLASE MODD-RELATED"/>
    <property type="match status" value="1"/>
</dbReference>
<dbReference type="InterPro" id="IPR027277">
    <property type="entry name" value="NadC/ModD"/>
</dbReference>
<dbReference type="NCBIfam" id="TIGR01334">
    <property type="entry name" value="modD"/>
    <property type="match status" value="1"/>
</dbReference>
<evidence type="ECO:0000256" key="4">
    <source>
        <dbReference type="ARBA" id="ARBA00022679"/>
    </source>
</evidence>
<dbReference type="PANTHER" id="PTHR32179">
    <property type="entry name" value="NICOTINATE-NUCLEOTIDE PYROPHOSPHORYLASE [CARBOXYLATING]"/>
    <property type="match status" value="1"/>
</dbReference>
<dbReference type="AlphaFoldDB" id="A0A3S4EXX6"/>
<keyword evidence="4 5" id="KW-0808">Transferase</keyword>
<gene>
    <name evidence="8" type="ORF">CYG68_15430</name>
</gene>
<dbReference type="Gene3D" id="3.90.1170.20">
    <property type="entry name" value="Quinolinate phosphoribosyl transferase, N-terminal domain"/>
    <property type="match status" value="1"/>
</dbReference>
<dbReference type="Proteomes" id="UP000650477">
    <property type="component" value="Unassembled WGS sequence"/>
</dbReference>
<dbReference type="RefSeq" id="WP_004241224.1">
    <property type="nucleotide sequence ID" value="NZ_BGLW01000019.1"/>
</dbReference>
<evidence type="ECO:0000259" key="7">
    <source>
        <dbReference type="Pfam" id="PF02749"/>
    </source>
</evidence>
<dbReference type="InterPro" id="IPR006242">
    <property type="entry name" value="ModD"/>
</dbReference>
<comment type="caution">
    <text evidence="8">The sequence shown here is derived from an EMBL/GenBank/DDBJ whole genome shotgun (WGS) entry which is preliminary data.</text>
</comment>
<dbReference type="GO" id="GO:0005737">
    <property type="term" value="C:cytoplasm"/>
    <property type="evidence" value="ECO:0007669"/>
    <property type="project" value="TreeGrafter"/>
</dbReference>
<dbReference type="CDD" id="cd01573">
    <property type="entry name" value="modD_like"/>
    <property type="match status" value="1"/>
</dbReference>
<evidence type="ECO:0000256" key="1">
    <source>
        <dbReference type="ARBA" id="ARBA00009400"/>
    </source>
</evidence>
<evidence type="ECO:0000256" key="3">
    <source>
        <dbReference type="ARBA" id="ARBA00022676"/>
    </source>
</evidence>
<evidence type="ECO:0000313" key="8">
    <source>
        <dbReference type="EMBL" id="MBE8613780.1"/>
    </source>
</evidence>
<dbReference type="Gene3D" id="3.20.20.70">
    <property type="entry name" value="Aldolase class I"/>
    <property type="match status" value="1"/>
</dbReference>
<evidence type="ECO:0000256" key="2">
    <source>
        <dbReference type="ARBA" id="ARBA00019205"/>
    </source>
</evidence>
<sequence length="281" mass="30638">MIYYSDAFLDSLLLEDIHYGDLTTRALGIGAQSGEMHFSRKQAGYVSGLTLGQKLLEKLGLQTQLHANDGDHTEAGALLLTATGRAEALHQGWKIVQNVIEWSSGVTQMTRCMVDTLRQYQPDAQLACTRKNIPGTKLLATAAVLAGKGIIHRQGCAETILLFANHRRFLAEPENWCAAIATLRREAPEKTIIAEADNPDEAYQALKGRPDVLQLDKFSPDDIRRLVKDAAVLAPDCTLSAAGGLNAETIGQYADTGVKLFVTSAPYYASPADIKVRLYPR</sequence>
<evidence type="ECO:0000256" key="5">
    <source>
        <dbReference type="PIRNR" id="PIRNR006250"/>
    </source>
</evidence>
<dbReference type="SUPFAM" id="SSF54675">
    <property type="entry name" value="Nicotinate/Quinolinate PRTase N-terminal domain-like"/>
    <property type="match status" value="1"/>
</dbReference>
<proteinExistence type="inferred from homology"/>
<keyword evidence="3 5" id="KW-0328">Glycosyltransferase</keyword>
<dbReference type="Pfam" id="PF01729">
    <property type="entry name" value="QRPTase_C"/>
    <property type="match status" value="1"/>
</dbReference>
<accession>A0A3S4EXX6</accession>
<dbReference type="InterPro" id="IPR037128">
    <property type="entry name" value="Quinolinate_PRibosylTase_N_sf"/>
</dbReference>